<proteinExistence type="inferred from homology"/>
<evidence type="ECO:0000259" key="7">
    <source>
        <dbReference type="Pfam" id="PF04138"/>
    </source>
</evidence>
<feature type="transmembrane region" description="Helical" evidence="6">
    <location>
        <begin position="92"/>
        <end position="113"/>
    </location>
</feature>
<dbReference type="EMBL" id="QEXV01000005">
    <property type="protein sequence ID" value="PWE16748.1"/>
    <property type="molecule type" value="Genomic_DNA"/>
</dbReference>
<dbReference type="GO" id="GO:0005886">
    <property type="term" value="C:plasma membrane"/>
    <property type="evidence" value="ECO:0007669"/>
    <property type="project" value="TreeGrafter"/>
</dbReference>
<evidence type="ECO:0000313" key="8">
    <source>
        <dbReference type="EMBL" id="PWE16748.1"/>
    </source>
</evidence>
<dbReference type="OrthoDB" id="7192803at2"/>
<name>A0A2U2BRY8_9PROT</name>
<organism evidence="8 9">
    <name type="scientific">Marinicauda salina</name>
    <dbReference type="NCBI Taxonomy" id="2135793"/>
    <lineage>
        <taxon>Bacteria</taxon>
        <taxon>Pseudomonadati</taxon>
        <taxon>Pseudomonadota</taxon>
        <taxon>Alphaproteobacteria</taxon>
        <taxon>Maricaulales</taxon>
        <taxon>Maricaulaceae</taxon>
        <taxon>Marinicauda</taxon>
    </lineage>
</organism>
<evidence type="ECO:0000256" key="1">
    <source>
        <dbReference type="ARBA" id="ARBA00004141"/>
    </source>
</evidence>
<keyword evidence="5 6" id="KW-0472">Membrane</keyword>
<dbReference type="InterPro" id="IPR007267">
    <property type="entry name" value="GtrA_DPMS_TM"/>
</dbReference>
<dbReference type="PANTHER" id="PTHR38459:SF1">
    <property type="entry name" value="PROPHAGE BACTOPRENOL-LINKED GLUCOSE TRANSLOCASE HOMOLOG"/>
    <property type="match status" value="1"/>
</dbReference>
<comment type="subcellular location">
    <subcellularLocation>
        <location evidence="1">Membrane</location>
        <topology evidence="1">Multi-pass membrane protein</topology>
    </subcellularLocation>
</comment>
<dbReference type="Proteomes" id="UP000245168">
    <property type="component" value="Unassembled WGS sequence"/>
</dbReference>
<feature type="transmembrane region" description="Helical" evidence="6">
    <location>
        <begin position="55"/>
        <end position="80"/>
    </location>
</feature>
<dbReference type="PANTHER" id="PTHR38459">
    <property type="entry name" value="PROPHAGE BACTOPRENOL-LINKED GLUCOSE TRANSLOCASE HOMOLOG"/>
    <property type="match status" value="1"/>
</dbReference>
<evidence type="ECO:0000256" key="3">
    <source>
        <dbReference type="ARBA" id="ARBA00022692"/>
    </source>
</evidence>
<comment type="caution">
    <text evidence="8">The sequence shown here is derived from an EMBL/GenBank/DDBJ whole genome shotgun (WGS) entry which is preliminary data.</text>
</comment>
<evidence type="ECO:0000313" key="9">
    <source>
        <dbReference type="Proteomes" id="UP000245168"/>
    </source>
</evidence>
<feature type="transmembrane region" description="Helical" evidence="6">
    <location>
        <begin position="119"/>
        <end position="139"/>
    </location>
</feature>
<keyword evidence="3 6" id="KW-0812">Transmembrane</keyword>
<dbReference type="GO" id="GO:0000271">
    <property type="term" value="P:polysaccharide biosynthetic process"/>
    <property type="evidence" value="ECO:0007669"/>
    <property type="project" value="InterPro"/>
</dbReference>
<dbReference type="Pfam" id="PF04138">
    <property type="entry name" value="GtrA_DPMS_TM"/>
    <property type="match status" value="1"/>
</dbReference>
<dbReference type="RefSeq" id="WP_109253471.1">
    <property type="nucleotide sequence ID" value="NZ_QEXV01000005.1"/>
</dbReference>
<dbReference type="AlphaFoldDB" id="A0A2U2BRY8"/>
<dbReference type="InterPro" id="IPR051401">
    <property type="entry name" value="GtrA_CellWall_Glycosyl"/>
</dbReference>
<accession>A0A2U2BRY8</accession>
<keyword evidence="4 6" id="KW-1133">Transmembrane helix</keyword>
<sequence>MEKSTLADAEPVMLRLKRRIPRTAIEAWRYLLVSAVGLAVDFGLLALLVEFDLAPLLIANAVSFTAGVIVVYLGSIGWVFGARRLKAPHIEFAIFAAVGIVGLGVNEAALWLVAEIGGVHYTLGKIAAAAASFTSNFLLRKALLFR</sequence>
<evidence type="ECO:0000256" key="2">
    <source>
        <dbReference type="ARBA" id="ARBA00009399"/>
    </source>
</evidence>
<feature type="transmembrane region" description="Helical" evidence="6">
    <location>
        <begin position="27"/>
        <end position="49"/>
    </location>
</feature>
<comment type="similarity">
    <text evidence="2">Belongs to the GtrA family.</text>
</comment>
<protein>
    <submittedName>
        <fullName evidence="8">GtrA family protein</fullName>
    </submittedName>
</protein>
<feature type="domain" description="GtrA/DPMS transmembrane" evidence="7">
    <location>
        <begin position="29"/>
        <end position="145"/>
    </location>
</feature>
<evidence type="ECO:0000256" key="6">
    <source>
        <dbReference type="SAM" id="Phobius"/>
    </source>
</evidence>
<gene>
    <name evidence="8" type="ORF">DDZ18_11130</name>
</gene>
<reference evidence="9" key="1">
    <citation type="submission" date="2018-05" db="EMBL/GenBank/DDBJ databases">
        <authorList>
            <person name="Liu B.-T."/>
        </authorList>
    </citation>
    <scope>NUCLEOTIDE SEQUENCE [LARGE SCALE GENOMIC DNA]</scope>
    <source>
        <strain evidence="9">WD6-1</strain>
    </source>
</reference>
<evidence type="ECO:0000256" key="4">
    <source>
        <dbReference type="ARBA" id="ARBA00022989"/>
    </source>
</evidence>
<evidence type="ECO:0000256" key="5">
    <source>
        <dbReference type="ARBA" id="ARBA00023136"/>
    </source>
</evidence>
<keyword evidence="9" id="KW-1185">Reference proteome</keyword>